<name>A0ABW5R1U8_9BACL</name>
<organism evidence="1 2">
    <name type="scientific">Paenibacillus thailandensis</name>
    <dbReference type="NCBI Taxonomy" id="393250"/>
    <lineage>
        <taxon>Bacteria</taxon>
        <taxon>Bacillati</taxon>
        <taxon>Bacillota</taxon>
        <taxon>Bacilli</taxon>
        <taxon>Bacillales</taxon>
        <taxon>Paenibacillaceae</taxon>
        <taxon>Paenibacillus</taxon>
    </lineage>
</organism>
<keyword evidence="2" id="KW-1185">Reference proteome</keyword>
<dbReference type="Proteomes" id="UP001597493">
    <property type="component" value="Unassembled WGS sequence"/>
</dbReference>
<proteinExistence type="predicted"/>
<accession>A0ABW5R1U8</accession>
<evidence type="ECO:0000313" key="1">
    <source>
        <dbReference type="EMBL" id="MFD2662276.1"/>
    </source>
</evidence>
<dbReference type="EMBL" id="JBHUMY010000025">
    <property type="protein sequence ID" value="MFD2662276.1"/>
    <property type="molecule type" value="Genomic_DNA"/>
</dbReference>
<evidence type="ECO:0000313" key="2">
    <source>
        <dbReference type="Proteomes" id="UP001597493"/>
    </source>
</evidence>
<protein>
    <submittedName>
        <fullName evidence="1">Uncharacterized protein</fullName>
    </submittedName>
</protein>
<gene>
    <name evidence="1" type="ORF">ACFSW5_18630</name>
</gene>
<dbReference type="RefSeq" id="WP_379276306.1">
    <property type="nucleotide sequence ID" value="NZ_JBHUGT010000022.1"/>
</dbReference>
<reference evidence="2" key="1">
    <citation type="journal article" date="2019" name="Int. J. Syst. Evol. Microbiol.">
        <title>The Global Catalogue of Microorganisms (GCM) 10K type strain sequencing project: providing services to taxonomists for standard genome sequencing and annotation.</title>
        <authorList>
            <consortium name="The Broad Institute Genomics Platform"/>
            <consortium name="The Broad Institute Genome Sequencing Center for Infectious Disease"/>
            <person name="Wu L."/>
            <person name="Ma J."/>
        </authorList>
    </citation>
    <scope>NUCLEOTIDE SEQUENCE [LARGE SCALE GENOMIC DNA]</scope>
    <source>
        <strain evidence="2">TISTR 1827</strain>
    </source>
</reference>
<comment type="caution">
    <text evidence="1">The sequence shown here is derived from an EMBL/GenBank/DDBJ whole genome shotgun (WGS) entry which is preliminary data.</text>
</comment>
<sequence length="48" mass="5400">MFWLAAASWNGSGQSRRTVRLYAAEWNFGGTEPYNYGYKPLLTGPGTR</sequence>